<keyword evidence="5" id="KW-0378">Hydrolase</keyword>
<feature type="binding site" evidence="8">
    <location>
        <position position="488"/>
    </location>
    <ligand>
        <name>Zn(2+)</name>
        <dbReference type="ChEBI" id="CHEBI:29105"/>
    </ligand>
</feature>
<dbReference type="GO" id="GO:0030688">
    <property type="term" value="C:preribosome, small subunit precursor"/>
    <property type="evidence" value="ECO:0007669"/>
    <property type="project" value="TreeGrafter"/>
</dbReference>
<accession>A0AAD3XM45</accession>
<dbReference type="Gene3D" id="3.40.50.1010">
    <property type="entry name" value="5'-nuclease"/>
    <property type="match status" value="1"/>
</dbReference>
<dbReference type="PANTHER" id="PTHR12814">
    <property type="entry name" value="RNA-BINDING PROTEIN NOB1"/>
    <property type="match status" value="1"/>
</dbReference>
<reference evidence="12" key="1">
    <citation type="submission" date="2023-05" db="EMBL/GenBank/DDBJ databases">
        <title>Nepenthes gracilis genome sequencing.</title>
        <authorList>
            <person name="Fukushima K."/>
        </authorList>
    </citation>
    <scope>NUCLEOTIDE SEQUENCE</scope>
    <source>
        <strain evidence="12">SING2019-196</strain>
    </source>
</reference>
<evidence type="ECO:0000256" key="6">
    <source>
        <dbReference type="ARBA" id="ARBA00022833"/>
    </source>
</evidence>
<dbReference type="Pfam" id="PF17146">
    <property type="entry name" value="PIN_6"/>
    <property type="match status" value="1"/>
</dbReference>
<feature type="binding site" evidence="8">
    <location>
        <position position="503"/>
    </location>
    <ligand>
        <name>Zn(2+)</name>
        <dbReference type="ChEBI" id="CHEBI:29105"/>
    </ligand>
</feature>
<dbReference type="GO" id="GO:0005737">
    <property type="term" value="C:cytoplasm"/>
    <property type="evidence" value="ECO:0007669"/>
    <property type="project" value="UniProtKB-ARBA"/>
</dbReference>
<keyword evidence="13" id="KW-1185">Reference proteome</keyword>
<feature type="domain" description="Ribonuclease PIN" evidence="11">
    <location>
        <begin position="50"/>
        <end position="136"/>
    </location>
</feature>
<dbReference type="Proteomes" id="UP001279734">
    <property type="component" value="Unassembled WGS sequence"/>
</dbReference>
<dbReference type="InterPro" id="IPR036283">
    <property type="entry name" value="NOB1_Zf-like_sf"/>
</dbReference>
<evidence type="ECO:0000256" key="8">
    <source>
        <dbReference type="PIRSR" id="PIRSR037125-1"/>
    </source>
</evidence>
<keyword evidence="3" id="KW-0540">Nuclease</keyword>
<dbReference type="GO" id="GO:0004521">
    <property type="term" value="F:RNA endonuclease activity"/>
    <property type="evidence" value="ECO:0007669"/>
    <property type="project" value="InterPro"/>
</dbReference>
<dbReference type="Pfam" id="PF08772">
    <property type="entry name" value="Zn_ribbon_NOB1"/>
    <property type="match status" value="1"/>
</dbReference>
<dbReference type="GO" id="GO:0016787">
    <property type="term" value="F:hydrolase activity"/>
    <property type="evidence" value="ECO:0007669"/>
    <property type="project" value="UniProtKB-KW"/>
</dbReference>
<evidence type="ECO:0000256" key="3">
    <source>
        <dbReference type="ARBA" id="ARBA00022722"/>
    </source>
</evidence>
<keyword evidence="4 8" id="KW-0479">Metal-binding</keyword>
<dbReference type="SUPFAM" id="SSF144206">
    <property type="entry name" value="NOB1 zinc finger-like"/>
    <property type="match status" value="1"/>
</dbReference>
<dbReference type="CDD" id="cd09876">
    <property type="entry name" value="PIN_Nob1-like"/>
    <property type="match status" value="1"/>
</dbReference>
<keyword evidence="7" id="KW-0539">Nucleus</keyword>
<gene>
    <name evidence="12" type="ORF">Nepgr_011245</name>
</gene>
<sequence>MEPQAPNPATTTCWTDIMKQQPQKKQHPEPQSPTQIIESCKSTKGISIAVVDANAIIQGGERLAHFSDKFVSVADVINEVRDPTSRHRLSLLPFTVDTMEPSSDALRRVISFARETGDLQTLSDVDLKLIALTYTLEAQFHGTKHLRQHPPPIQVLNVRRLPEKDMPGWGNNVPNLEEWKALEGSVDNGANTNSRILPLKNLNLNIPAEDTVSLQDGSVEDGCENQTLVGEDAGQSLRPRKYLPKKREVKLEGKMMVANGIDASQGQYDDDDDAGDWHPAVSRSTHRRYLRRKARHEMHKVSLKNEYQLDDDQNTEDQPAEETQMLHPPAKEINGVKGISEETVSTESTVGSEDISSILRHMRLEDDSLVAPQDAEEPGISCGELDASIRMGDASDDEASDGMMGNIELNQIENMRQANETVDTYIDHDGDSSEQSWMLRSLSDSSVACVTGDFAMQNIILQMGLRLLAPGGTQIRQLRRWILKCHACQKITAEIGRIFCPKCGNGGTLRKVAVTVGENGIVLAAHRPRFTLRGTRFSLPLPQGGRDAITKNPILREDQLPHKLLYPKPKKRSNKQEDNFFESSVIFSHRIEKKAPHKPPVRQALAVFSGKRNPNDNHYSRSMHKH</sequence>
<evidence type="ECO:0000256" key="9">
    <source>
        <dbReference type="SAM" id="MobiDB-lite"/>
    </source>
</evidence>
<evidence type="ECO:0000256" key="1">
    <source>
        <dbReference type="ARBA" id="ARBA00004123"/>
    </source>
</evidence>
<proteinExistence type="inferred from homology"/>
<dbReference type="GO" id="GO:0046872">
    <property type="term" value="F:metal ion binding"/>
    <property type="evidence" value="ECO:0007669"/>
    <property type="project" value="UniProtKB-KW"/>
</dbReference>
<evidence type="ECO:0000259" key="10">
    <source>
        <dbReference type="Pfam" id="PF08772"/>
    </source>
</evidence>
<dbReference type="EMBL" id="BSYO01000009">
    <property type="protein sequence ID" value="GMH09404.1"/>
    <property type="molecule type" value="Genomic_DNA"/>
</dbReference>
<protein>
    <recommendedName>
        <fullName evidence="14">RNA-binding protein NOB1</fullName>
    </recommendedName>
</protein>
<dbReference type="Gene3D" id="6.20.210.10">
    <property type="entry name" value="Nin one binding (NOB1), Zn-ribbon-like"/>
    <property type="match status" value="1"/>
</dbReference>
<organism evidence="12 13">
    <name type="scientific">Nepenthes gracilis</name>
    <name type="common">Slender pitcher plant</name>
    <dbReference type="NCBI Taxonomy" id="150966"/>
    <lineage>
        <taxon>Eukaryota</taxon>
        <taxon>Viridiplantae</taxon>
        <taxon>Streptophyta</taxon>
        <taxon>Embryophyta</taxon>
        <taxon>Tracheophyta</taxon>
        <taxon>Spermatophyta</taxon>
        <taxon>Magnoliopsida</taxon>
        <taxon>eudicotyledons</taxon>
        <taxon>Gunneridae</taxon>
        <taxon>Pentapetalae</taxon>
        <taxon>Caryophyllales</taxon>
        <taxon>Nepenthaceae</taxon>
        <taxon>Nepenthes</taxon>
    </lineage>
</organism>
<dbReference type="InterPro" id="IPR039907">
    <property type="entry name" value="NOB1"/>
</dbReference>
<name>A0AAD3XM45_NEPGR</name>
<dbReference type="GO" id="GO:0030490">
    <property type="term" value="P:maturation of SSU-rRNA"/>
    <property type="evidence" value="ECO:0007669"/>
    <property type="project" value="TreeGrafter"/>
</dbReference>
<dbReference type="AlphaFoldDB" id="A0AAD3XM45"/>
<evidence type="ECO:0000256" key="4">
    <source>
        <dbReference type="ARBA" id="ARBA00022723"/>
    </source>
</evidence>
<keyword evidence="6 8" id="KW-0862">Zinc</keyword>
<evidence type="ECO:0008006" key="14">
    <source>
        <dbReference type="Google" id="ProtNLM"/>
    </source>
</evidence>
<evidence type="ECO:0000256" key="2">
    <source>
        <dbReference type="ARBA" id="ARBA00005858"/>
    </source>
</evidence>
<feature type="region of interest" description="Disordered" evidence="9">
    <location>
        <begin position="1"/>
        <end position="33"/>
    </location>
</feature>
<evidence type="ECO:0000259" key="11">
    <source>
        <dbReference type="Pfam" id="PF17146"/>
    </source>
</evidence>
<evidence type="ECO:0000256" key="7">
    <source>
        <dbReference type="ARBA" id="ARBA00023242"/>
    </source>
</evidence>
<dbReference type="FunFam" id="3.40.50.1010:FF:000020">
    <property type="entry name" value="20S-pre-rRNA D-site endonuclease NOB1"/>
    <property type="match status" value="1"/>
</dbReference>
<feature type="domain" description="Nin one binding (NOB1) Zn-ribbon-like" evidence="10">
    <location>
        <begin position="475"/>
        <end position="545"/>
    </location>
</feature>
<dbReference type="PANTHER" id="PTHR12814:SF2">
    <property type="entry name" value="RNA-BINDING PROTEIN NOB1"/>
    <property type="match status" value="1"/>
</dbReference>
<dbReference type="GO" id="GO:0031981">
    <property type="term" value="C:nuclear lumen"/>
    <property type="evidence" value="ECO:0007669"/>
    <property type="project" value="UniProtKB-ARBA"/>
</dbReference>
<comment type="subcellular location">
    <subcellularLocation>
        <location evidence="1">Nucleus</location>
    </subcellularLocation>
</comment>
<dbReference type="InterPro" id="IPR017117">
    <property type="entry name" value="Nob1_euk"/>
</dbReference>
<feature type="binding site" evidence="8">
    <location>
        <position position="485"/>
    </location>
    <ligand>
        <name>Zn(2+)</name>
        <dbReference type="ChEBI" id="CHEBI:29105"/>
    </ligand>
</feature>
<comment type="similarity">
    <text evidence="2">Belongs to the NOB1 family.</text>
</comment>
<dbReference type="PIRSF" id="PIRSF037125">
    <property type="entry name" value="D-site_20S_pre-rRNA_nuclease"/>
    <property type="match status" value="1"/>
</dbReference>
<evidence type="ECO:0000313" key="13">
    <source>
        <dbReference type="Proteomes" id="UP001279734"/>
    </source>
</evidence>
<dbReference type="InterPro" id="IPR033411">
    <property type="entry name" value="Ribonuclease_PIN"/>
</dbReference>
<feature type="region of interest" description="Disordered" evidence="9">
    <location>
        <begin position="606"/>
        <end position="626"/>
    </location>
</feature>
<evidence type="ECO:0000313" key="12">
    <source>
        <dbReference type="EMBL" id="GMH09404.1"/>
    </source>
</evidence>
<evidence type="ECO:0000256" key="5">
    <source>
        <dbReference type="ARBA" id="ARBA00022801"/>
    </source>
</evidence>
<dbReference type="InterPro" id="IPR014881">
    <property type="entry name" value="NOB1_Zn-bd"/>
</dbReference>
<feature type="binding site" evidence="8">
    <location>
        <position position="500"/>
    </location>
    <ligand>
        <name>Zn(2+)</name>
        <dbReference type="ChEBI" id="CHEBI:29105"/>
    </ligand>
</feature>
<comment type="caution">
    <text evidence="12">The sequence shown here is derived from an EMBL/GenBank/DDBJ whole genome shotgun (WGS) entry which is preliminary data.</text>
</comment>